<dbReference type="PROSITE" id="PS50995">
    <property type="entry name" value="HTH_MARR_2"/>
    <property type="match status" value="1"/>
</dbReference>
<dbReference type="InterPro" id="IPR036390">
    <property type="entry name" value="WH_DNA-bd_sf"/>
</dbReference>
<keyword evidence="1 3" id="KW-0238">DNA-binding</keyword>
<dbReference type="Gene3D" id="1.10.10.10">
    <property type="entry name" value="Winged helix-like DNA-binding domain superfamily/Winged helix DNA-binding domain"/>
    <property type="match status" value="1"/>
</dbReference>
<organism evidence="3 4">
    <name type="scientific">Thermaerobacillus caldiproteolyticus</name>
    <dbReference type="NCBI Taxonomy" id="247480"/>
    <lineage>
        <taxon>Bacteria</taxon>
        <taxon>Bacillati</taxon>
        <taxon>Bacillota</taxon>
        <taxon>Bacilli</taxon>
        <taxon>Bacillales</taxon>
        <taxon>Anoxybacillaceae</taxon>
        <taxon>Thermaerobacillus</taxon>
    </lineage>
</organism>
<dbReference type="SMART" id="SM00347">
    <property type="entry name" value="HTH_MARR"/>
    <property type="match status" value="1"/>
</dbReference>
<dbReference type="GO" id="GO:0006950">
    <property type="term" value="P:response to stress"/>
    <property type="evidence" value="ECO:0007669"/>
    <property type="project" value="TreeGrafter"/>
</dbReference>
<dbReference type="PANTHER" id="PTHR33164:SF57">
    <property type="entry name" value="MARR-FAMILY TRANSCRIPTIONAL REGULATOR"/>
    <property type="match status" value="1"/>
</dbReference>
<evidence type="ECO:0000259" key="2">
    <source>
        <dbReference type="PROSITE" id="PS50995"/>
    </source>
</evidence>
<dbReference type="SUPFAM" id="SSF46785">
    <property type="entry name" value="Winged helix' DNA-binding domain"/>
    <property type="match status" value="1"/>
</dbReference>
<dbReference type="InterPro" id="IPR039422">
    <property type="entry name" value="MarR/SlyA-like"/>
</dbReference>
<comment type="caution">
    <text evidence="3">The sequence shown here is derived from an EMBL/GenBank/DDBJ whole genome shotgun (WGS) entry which is preliminary data.</text>
</comment>
<dbReference type="PRINTS" id="PR00598">
    <property type="entry name" value="HTHMARR"/>
</dbReference>
<keyword evidence="4" id="KW-1185">Reference proteome</keyword>
<dbReference type="EMBL" id="JACDUT010000012">
    <property type="protein sequence ID" value="MBA2876395.1"/>
    <property type="molecule type" value="Genomic_DNA"/>
</dbReference>
<evidence type="ECO:0000313" key="4">
    <source>
        <dbReference type="Proteomes" id="UP000523087"/>
    </source>
</evidence>
<dbReference type="Proteomes" id="UP000523087">
    <property type="component" value="Unassembled WGS sequence"/>
</dbReference>
<reference evidence="3 4" key="1">
    <citation type="submission" date="2020-07" db="EMBL/GenBank/DDBJ databases">
        <title>Genomic Encyclopedia of Type Strains, Phase IV (KMG-IV): sequencing the most valuable type-strain genomes for metagenomic binning, comparative biology and taxonomic classification.</title>
        <authorList>
            <person name="Goeker M."/>
        </authorList>
    </citation>
    <scope>NUCLEOTIDE SEQUENCE [LARGE SCALE GENOMIC DNA]</scope>
    <source>
        <strain evidence="3 4">DSM 15730</strain>
    </source>
</reference>
<accession>A0A7V9Z977</accession>
<dbReference type="InterPro" id="IPR036388">
    <property type="entry name" value="WH-like_DNA-bd_sf"/>
</dbReference>
<gene>
    <name evidence="3" type="ORF">HNR31_003213</name>
</gene>
<dbReference type="GO" id="GO:0003700">
    <property type="term" value="F:DNA-binding transcription factor activity"/>
    <property type="evidence" value="ECO:0007669"/>
    <property type="project" value="InterPro"/>
</dbReference>
<dbReference type="GO" id="GO:0003677">
    <property type="term" value="F:DNA binding"/>
    <property type="evidence" value="ECO:0007669"/>
    <property type="project" value="UniProtKB-KW"/>
</dbReference>
<name>A0A7V9Z977_9BACL</name>
<protein>
    <submittedName>
        <fullName evidence="3">DNA-binding MarR family transcriptional regulator</fullName>
    </submittedName>
</protein>
<sequence>MQTINKTEAAEVENIRSLFQTMTKRFGFLNKNCCSVDGMEISLVQSHILYEIDRLKQPSVQQVADSLGMDITTFSRQVQKLVQMRLVRKTPYPEDRRIMILSLTTEGAYIAAKIDAEMNEYLAEVFSHMSEFEKETVLRSIQLLNDCMAKSSVCCKPMYGSK</sequence>
<dbReference type="AlphaFoldDB" id="A0A7V9Z977"/>
<dbReference type="InterPro" id="IPR000835">
    <property type="entry name" value="HTH_MarR-typ"/>
</dbReference>
<evidence type="ECO:0000313" key="3">
    <source>
        <dbReference type="EMBL" id="MBA2876395.1"/>
    </source>
</evidence>
<feature type="domain" description="HTH marR-type" evidence="2">
    <location>
        <begin position="11"/>
        <end position="146"/>
    </location>
</feature>
<dbReference type="Pfam" id="PF01047">
    <property type="entry name" value="MarR"/>
    <property type="match status" value="1"/>
</dbReference>
<dbReference type="PANTHER" id="PTHR33164">
    <property type="entry name" value="TRANSCRIPTIONAL REGULATOR, MARR FAMILY"/>
    <property type="match status" value="1"/>
</dbReference>
<proteinExistence type="predicted"/>
<evidence type="ECO:0000256" key="1">
    <source>
        <dbReference type="ARBA" id="ARBA00023125"/>
    </source>
</evidence>